<accession>A0A137P8L3</accession>
<evidence type="ECO:0000313" key="2">
    <source>
        <dbReference type="EMBL" id="KXN71343.1"/>
    </source>
</evidence>
<evidence type="ECO:0000313" key="3">
    <source>
        <dbReference type="Proteomes" id="UP000070444"/>
    </source>
</evidence>
<dbReference type="EMBL" id="KQ964477">
    <property type="protein sequence ID" value="KXN71343.1"/>
    <property type="molecule type" value="Genomic_DNA"/>
</dbReference>
<keyword evidence="3" id="KW-1185">Reference proteome</keyword>
<evidence type="ECO:0000256" key="1">
    <source>
        <dbReference type="SAM" id="MobiDB-lite"/>
    </source>
</evidence>
<feature type="region of interest" description="Disordered" evidence="1">
    <location>
        <begin position="435"/>
        <end position="463"/>
    </location>
</feature>
<organism evidence="2 3">
    <name type="scientific">Conidiobolus coronatus (strain ATCC 28846 / CBS 209.66 / NRRL 28638)</name>
    <name type="common">Delacroixia coronata</name>
    <dbReference type="NCBI Taxonomy" id="796925"/>
    <lineage>
        <taxon>Eukaryota</taxon>
        <taxon>Fungi</taxon>
        <taxon>Fungi incertae sedis</taxon>
        <taxon>Zoopagomycota</taxon>
        <taxon>Entomophthoromycotina</taxon>
        <taxon>Entomophthoromycetes</taxon>
        <taxon>Entomophthorales</taxon>
        <taxon>Ancylistaceae</taxon>
        <taxon>Conidiobolus</taxon>
    </lineage>
</organism>
<name>A0A137P8L3_CONC2</name>
<reference evidence="2 3" key="1">
    <citation type="journal article" date="2015" name="Genome Biol. Evol.">
        <title>Phylogenomic analyses indicate that early fungi evolved digesting cell walls of algal ancestors of land plants.</title>
        <authorList>
            <person name="Chang Y."/>
            <person name="Wang S."/>
            <person name="Sekimoto S."/>
            <person name="Aerts A.L."/>
            <person name="Choi C."/>
            <person name="Clum A."/>
            <person name="LaButti K.M."/>
            <person name="Lindquist E.A."/>
            <person name="Yee Ngan C."/>
            <person name="Ohm R.A."/>
            <person name="Salamov A.A."/>
            <person name="Grigoriev I.V."/>
            <person name="Spatafora J.W."/>
            <person name="Berbee M.L."/>
        </authorList>
    </citation>
    <scope>NUCLEOTIDE SEQUENCE [LARGE SCALE GENOMIC DNA]</scope>
    <source>
        <strain evidence="2 3">NRRL 28638</strain>
    </source>
</reference>
<gene>
    <name evidence="2" type="ORF">CONCODRAFT_78407</name>
</gene>
<protein>
    <submittedName>
        <fullName evidence="2">Uncharacterized protein</fullName>
    </submittedName>
</protein>
<feature type="compositionally biased region" description="Basic and acidic residues" evidence="1">
    <location>
        <begin position="435"/>
        <end position="455"/>
    </location>
</feature>
<dbReference type="Proteomes" id="UP000070444">
    <property type="component" value="Unassembled WGS sequence"/>
</dbReference>
<dbReference type="AlphaFoldDB" id="A0A137P8L3"/>
<proteinExistence type="predicted"/>
<sequence>MPRPFKRSLVNRADTITNSVNSSQIIQPSAGASEGEWLIWHFETKWKEMIDLEVINFEPEVYLAKVVQTITQLQPLLPFLPHTYPTPNFKTFVNEILPALILHPSAHSYQTQLLNLVEILLLRVDTSDQILNPQNLTSLFGILPSPEYPNNLSKAYLKGSLLRILENFLLTKSLNSEDNNFNNFKPLLIHYTIQYIKFSSQLDRPPPHELFFSVDCLPASNFEVLVKNALECDKITIQKFILDCLASSVLQGHTLPLSIYPQILSLLHKHTINPSIHLNEELLKNLIFLLYSYGASYPTLITQSGINYELKQLGVPSLEKSSPTFGIEIFKRLTHYLPRCWSVNVRKFGYLTLGSLGKLVFDFPDNAYLGEQLITQLDCLPPWKLSKSDLTAADGDNISKNFELNSDGLGGFDTRKTVSHLDYLTSELNREFIDHRIQSNPDTNRKTEDSEHHDSTTTNNVNNEERLILDVRTKVLSSKVTGGLGFGVEDVDHSVRISTLSSLSALTIFNPDLIPKVINFTLERLLDPVKLVSITALDCLLEIQLSSSYLLDTQFSQDKLVTLVRSLSTSSDLLKEKIYELLASIKFTTLGSLDQFLRIFKSNLKLRGLKQTDKVLVNNTLSQIGTKLALKLDNLSSILDKHLINSNDNNTNNLNFPLDWNFGIYSLILNYLQNLKNNSKKLELWNQLTNFYKNGIIYAYNLKFKDKIFNLKASKISFDSNDDIKAIIKSPLSNTKELPKPIAYSIGADLTFDITFTNIKLNELRDIALQFKLSDNAPKLVNLTKLQGSEFKVLRTTNSAEFKANVKVGVPSIEGTFFIKFNLVNKRTGRFIGVCVRDDDDGETSGDDEFDDNGNVNAIVNNDEDSSSWGIWLKYSDL</sequence>